<reference evidence="5" key="1">
    <citation type="submission" date="2021-03" db="EMBL/GenBank/DDBJ databases">
        <title>Evolutionary innovations through gain and loss of genes in the ectomycorrhizal Boletales.</title>
        <authorList>
            <person name="Wu G."/>
            <person name="Miyauchi S."/>
            <person name="Morin E."/>
            <person name="Yang Z.-L."/>
            <person name="Xu J."/>
            <person name="Martin F.M."/>
        </authorList>
    </citation>
    <scope>NUCLEOTIDE SEQUENCE</scope>
    <source>
        <strain evidence="5">BR01</strain>
    </source>
</reference>
<dbReference type="GO" id="GO:0035556">
    <property type="term" value="P:intracellular signal transduction"/>
    <property type="evidence" value="ECO:0007669"/>
    <property type="project" value="InterPro"/>
</dbReference>
<dbReference type="Gene3D" id="1.20.120.720">
    <property type="entry name" value="Myosin VI head, motor domain, U50 subdomain"/>
    <property type="match status" value="1"/>
</dbReference>
<dbReference type="InterPro" id="IPR001609">
    <property type="entry name" value="Myosin_head_motor_dom-like"/>
</dbReference>
<dbReference type="PROSITE" id="PS51456">
    <property type="entry name" value="MYOSIN_MOTOR"/>
    <property type="match status" value="1"/>
</dbReference>
<dbReference type="GO" id="GO:0051015">
    <property type="term" value="F:actin filament binding"/>
    <property type="evidence" value="ECO:0007669"/>
    <property type="project" value="TreeGrafter"/>
</dbReference>
<evidence type="ECO:0000256" key="2">
    <source>
        <dbReference type="ARBA" id="ARBA00022490"/>
    </source>
</evidence>
<dbReference type="EMBL" id="JAGFBS010000008">
    <property type="protein sequence ID" value="KAG6377815.1"/>
    <property type="molecule type" value="Genomic_DNA"/>
</dbReference>
<proteinExistence type="inferred from homology"/>
<dbReference type="GO" id="GO:0005524">
    <property type="term" value="F:ATP binding"/>
    <property type="evidence" value="ECO:0007669"/>
    <property type="project" value="InterPro"/>
</dbReference>
<comment type="similarity">
    <text evidence="3">Belongs to the TRAFAC class myosin-kinesin ATPase superfamily. Myosin family.</text>
</comment>
<evidence type="ECO:0000313" key="5">
    <source>
        <dbReference type="EMBL" id="KAG6377815.1"/>
    </source>
</evidence>
<dbReference type="InterPro" id="IPR046987">
    <property type="entry name" value="Myo9"/>
</dbReference>
<evidence type="ECO:0000256" key="3">
    <source>
        <dbReference type="PROSITE-ProRule" id="PRU00782"/>
    </source>
</evidence>
<comment type="subcellular location">
    <subcellularLocation>
        <location evidence="1">Cytoplasm</location>
    </subcellularLocation>
</comment>
<gene>
    <name evidence="5" type="ORF">JVT61DRAFT_14589</name>
</gene>
<dbReference type="SUPFAM" id="SSF52540">
    <property type="entry name" value="P-loop containing nucleoside triphosphate hydrolases"/>
    <property type="match status" value="1"/>
</dbReference>
<dbReference type="Proteomes" id="UP000683000">
    <property type="component" value="Unassembled WGS sequence"/>
</dbReference>
<dbReference type="GO" id="GO:0005884">
    <property type="term" value="C:actin filament"/>
    <property type="evidence" value="ECO:0007669"/>
    <property type="project" value="TreeGrafter"/>
</dbReference>
<evidence type="ECO:0000256" key="1">
    <source>
        <dbReference type="ARBA" id="ARBA00004496"/>
    </source>
</evidence>
<dbReference type="PANTHER" id="PTHR46184:SF5">
    <property type="entry name" value="UNCONVENTIONAL MYOSIN-IXA-LIKE"/>
    <property type="match status" value="1"/>
</dbReference>
<keyword evidence="3" id="KW-0518">Myosin</keyword>
<comment type="caution">
    <text evidence="3">Lacks conserved residue(s) required for the propagation of feature annotation.</text>
</comment>
<accession>A0A8I2YSQ6</accession>
<dbReference type="GO" id="GO:0000146">
    <property type="term" value="F:microfilament motor activity"/>
    <property type="evidence" value="ECO:0007669"/>
    <property type="project" value="InterPro"/>
</dbReference>
<evidence type="ECO:0000313" key="6">
    <source>
        <dbReference type="Proteomes" id="UP000683000"/>
    </source>
</evidence>
<feature type="domain" description="Myosin motor" evidence="4">
    <location>
        <begin position="1"/>
        <end position="172"/>
    </location>
</feature>
<keyword evidence="3" id="KW-0009">Actin-binding</keyword>
<dbReference type="OrthoDB" id="370884at2759"/>
<dbReference type="GO" id="GO:0005737">
    <property type="term" value="C:cytoplasm"/>
    <property type="evidence" value="ECO:0007669"/>
    <property type="project" value="UniProtKB-SubCell"/>
</dbReference>
<organism evidence="5 6">
    <name type="scientific">Boletus reticuloceps</name>
    <dbReference type="NCBI Taxonomy" id="495285"/>
    <lineage>
        <taxon>Eukaryota</taxon>
        <taxon>Fungi</taxon>
        <taxon>Dikarya</taxon>
        <taxon>Basidiomycota</taxon>
        <taxon>Agaricomycotina</taxon>
        <taxon>Agaricomycetes</taxon>
        <taxon>Agaricomycetidae</taxon>
        <taxon>Boletales</taxon>
        <taxon>Boletineae</taxon>
        <taxon>Boletaceae</taxon>
        <taxon>Boletoideae</taxon>
        <taxon>Boletus</taxon>
    </lineage>
</organism>
<dbReference type="InterPro" id="IPR027417">
    <property type="entry name" value="P-loop_NTPase"/>
</dbReference>
<dbReference type="GO" id="GO:0005096">
    <property type="term" value="F:GTPase activator activity"/>
    <property type="evidence" value="ECO:0007669"/>
    <property type="project" value="InterPro"/>
</dbReference>
<name>A0A8I2YSQ6_9AGAM</name>
<dbReference type="Gene3D" id="1.10.10.820">
    <property type="match status" value="1"/>
</dbReference>
<protein>
    <submittedName>
        <fullName evidence="5">Myosin head-domain-containing protein</fullName>
    </submittedName>
</protein>
<comment type="caution">
    <text evidence="5">The sequence shown here is derived from an EMBL/GenBank/DDBJ whole genome shotgun (WGS) entry which is preliminary data.</text>
</comment>
<dbReference type="AlphaFoldDB" id="A0A8I2YSQ6"/>
<keyword evidence="6" id="KW-1185">Reference proteome</keyword>
<dbReference type="PANTHER" id="PTHR46184">
    <property type="entry name" value="UNCONVENTIONAL MYOSIN-IXB-LIKE PROTEIN"/>
    <property type="match status" value="1"/>
</dbReference>
<keyword evidence="2" id="KW-0963">Cytoplasm</keyword>
<keyword evidence="3" id="KW-0505">Motor protein</keyword>
<dbReference type="GO" id="GO:0016459">
    <property type="term" value="C:myosin complex"/>
    <property type="evidence" value="ECO:0007669"/>
    <property type="project" value="UniProtKB-KW"/>
</dbReference>
<evidence type="ECO:0000259" key="4">
    <source>
        <dbReference type="PROSITE" id="PS51456"/>
    </source>
</evidence>
<sequence length="172" mass="18930">MAGASLEERQHLHLADKTRYQYLGHHAGASTRVRDDNANRFEQLKMALKSVGLSKRHVAQTCQLVAAILHLGNIEFTIDRSCDVDAAVIRNVDVLGIVAEFLGIQPSTLQTTLACKTKLIKRELCTVYKVANCRGSLRHSCSTGIFFLSSSIDEAFVSAQVPVNQGSEPYKK</sequence>
<dbReference type="Pfam" id="PF00063">
    <property type="entry name" value="Myosin_head"/>
    <property type="match status" value="1"/>
</dbReference>